<dbReference type="InterPro" id="IPR000297">
    <property type="entry name" value="PPIase_PpiC"/>
</dbReference>
<dbReference type="Proteomes" id="UP000824071">
    <property type="component" value="Unassembled WGS sequence"/>
</dbReference>
<reference evidence="4" key="1">
    <citation type="submission" date="2020-10" db="EMBL/GenBank/DDBJ databases">
        <authorList>
            <person name="Gilroy R."/>
        </authorList>
    </citation>
    <scope>NUCLEOTIDE SEQUENCE</scope>
    <source>
        <strain evidence="4">ChiGjej1B1-19959</strain>
    </source>
</reference>
<dbReference type="InterPro" id="IPR050245">
    <property type="entry name" value="PrsA_foldase"/>
</dbReference>
<keyword evidence="2" id="KW-0812">Transmembrane</keyword>
<proteinExistence type="predicted"/>
<dbReference type="PANTHER" id="PTHR47245">
    <property type="entry name" value="PEPTIDYLPROLYL ISOMERASE"/>
    <property type="match status" value="1"/>
</dbReference>
<organism evidence="4 5">
    <name type="scientific">Candidatus Fimenecus excrementigallinarum</name>
    <dbReference type="NCBI Taxonomy" id="2840816"/>
    <lineage>
        <taxon>Bacteria</taxon>
        <taxon>Bacillati</taxon>
        <taxon>Bacillota</taxon>
        <taxon>Clostridia</taxon>
        <taxon>Candidatus Fimenecus</taxon>
    </lineage>
</organism>
<dbReference type="Gene3D" id="3.10.50.40">
    <property type="match status" value="1"/>
</dbReference>
<keyword evidence="1 4" id="KW-0413">Isomerase</keyword>
<evidence type="ECO:0000259" key="3">
    <source>
        <dbReference type="PROSITE" id="PS50198"/>
    </source>
</evidence>
<evidence type="ECO:0000256" key="1">
    <source>
        <dbReference type="PROSITE-ProRule" id="PRU00278"/>
    </source>
</evidence>
<dbReference type="PANTHER" id="PTHR47245:SF2">
    <property type="entry name" value="PEPTIDYL-PROLYL CIS-TRANS ISOMERASE HP_0175-RELATED"/>
    <property type="match status" value="1"/>
</dbReference>
<sequence length="565" mass="62804">MENKHTEKSQAELYREERKKRIDAAAKKKAKQNPKAAKARRIIGKVITIVIAAALVLGALYAVLDFFGVPQKLLPAATVAGEKVSVAKYNFYYMDMYMQVQQQSESYDSQYGSGYGVMATGYDATKTPMEQEYTGELEGFEGEGTPTWADYFRINALNSIQSYMAYAAMARDAGLTLTEDEQAEIDEQIESLRSTAEQNDFSLNRWLVQFYGNGVNEKLLREIMEEKQLAANYATQKSEEVTDAVTDEQIDAEYAENTADYALVSVSLFTVSADTSAITEDMTDEEQTAAREDAMLEAKNEASRYAAQVTSAATLLEQAQAYNDTATETGVTQTDVTPASLASSYGDALKDWLVASDRAVGDVGVVESDSGYTVVYMTALPHKDTTKPVDVRHILIQFDTTTDEDGNEVELTDAEKQTYYTEAEEIYQKFLDDPTEDNFAALANENSDDTGSNTNGGLYEDVQEGEMAEAFNDWIFDPARKAGDSGIVETEYGYHIMYYVGNDNEEAWKTSVRTTLANEELTAFDENVMTGETYKVQPNNALIRWSASEMEDLIIQFHVSSSYSH</sequence>
<name>A0A9D1IHN2_9FIRM</name>
<keyword evidence="2" id="KW-1133">Transmembrane helix</keyword>
<comment type="caution">
    <text evidence="4">The sequence shown here is derived from an EMBL/GenBank/DDBJ whole genome shotgun (WGS) entry which is preliminary data.</text>
</comment>
<dbReference type="EMBL" id="DVMW01000036">
    <property type="protein sequence ID" value="HIU36184.1"/>
    <property type="molecule type" value="Genomic_DNA"/>
</dbReference>
<dbReference type="InterPro" id="IPR027304">
    <property type="entry name" value="Trigger_fact/SurA_dom_sf"/>
</dbReference>
<dbReference type="PROSITE" id="PS50198">
    <property type="entry name" value="PPIC_PPIASE_2"/>
    <property type="match status" value="1"/>
</dbReference>
<dbReference type="GO" id="GO:0003755">
    <property type="term" value="F:peptidyl-prolyl cis-trans isomerase activity"/>
    <property type="evidence" value="ECO:0007669"/>
    <property type="project" value="UniProtKB-KW"/>
</dbReference>
<dbReference type="AlphaFoldDB" id="A0A9D1IHN2"/>
<keyword evidence="2" id="KW-0472">Membrane</keyword>
<feature type="transmembrane region" description="Helical" evidence="2">
    <location>
        <begin position="42"/>
        <end position="64"/>
    </location>
</feature>
<evidence type="ECO:0000313" key="4">
    <source>
        <dbReference type="EMBL" id="HIU36184.1"/>
    </source>
</evidence>
<protein>
    <submittedName>
        <fullName evidence="4">Peptidylprolyl isomerase</fullName>
    </submittedName>
</protein>
<dbReference type="InterPro" id="IPR046357">
    <property type="entry name" value="PPIase_dom_sf"/>
</dbReference>
<accession>A0A9D1IHN2</accession>
<keyword evidence="1" id="KW-0697">Rotamase</keyword>
<dbReference type="Pfam" id="PF00639">
    <property type="entry name" value="Rotamase"/>
    <property type="match status" value="1"/>
</dbReference>
<evidence type="ECO:0000313" key="5">
    <source>
        <dbReference type="Proteomes" id="UP000824071"/>
    </source>
</evidence>
<feature type="domain" description="PpiC" evidence="3">
    <location>
        <begin position="386"/>
        <end position="501"/>
    </location>
</feature>
<dbReference type="SUPFAM" id="SSF54534">
    <property type="entry name" value="FKBP-like"/>
    <property type="match status" value="1"/>
</dbReference>
<reference evidence="4" key="2">
    <citation type="journal article" date="2021" name="PeerJ">
        <title>Extensive microbial diversity within the chicken gut microbiome revealed by metagenomics and culture.</title>
        <authorList>
            <person name="Gilroy R."/>
            <person name="Ravi A."/>
            <person name="Getino M."/>
            <person name="Pursley I."/>
            <person name="Horton D.L."/>
            <person name="Alikhan N.F."/>
            <person name="Baker D."/>
            <person name="Gharbi K."/>
            <person name="Hall N."/>
            <person name="Watson M."/>
            <person name="Adriaenssens E.M."/>
            <person name="Foster-Nyarko E."/>
            <person name="Jarju S."/>
            <person name="Secka A."/>
            <person name="Antonio M."/>
            <person name="Oren A."/>
            <person name="Chaudhuri R.R."/>
            <person name="La Ragione R."/>
            <person name="Hildebrand F."/>
            <person name="Pallen M.J."/>
        </authorList>
    </citation>
    <scope>NUCLEOTIDE SEQUENCE</scope>
    <source>
        <strain evidence="4">ChiGjej1B1-19959</strain>
    </source>
</reference>
<evidence type="ECO:0000256" key="2">
    <source>
        <dbReference type="SAM" id="Phobius"/>
    </source>
</evidence>
<dbReference type="SUPFAM" id="SSF109998">
    <property type="entry name" value="Triger factor/SurA peptide-binding domain-like"/>
    <property type="match status" value="1"/>
</dbReference>
<gene>
    <name evidence="4" type="ORF">IAC53_06245</name>
</gene>